<keyword evidence="3" id="KW-1185">Reference proteome</keyword>
<comment type="caution">
    <text evidence="2">The sequence shown here is derived from an EMBL/GenBank/DDBJ whole genome shotgun (WGS) entry which is preliminary data.</text>
</comment>
<evidence type="ECO:0000256" key="1">
    <source>
        <dbReference type="SAM" id="Phobius"/>
    </source>
</evidence>
<reference evidence="2" key="1">
    <citation type="submission" date="2023-06" db="EMBL/GenBank/DDBJ databases">
        <title>Genome-scale phylogeny and comparative genomics of the fungal order Sordariales.</title>
        <authorList>
            <consortium name="Lawrence Berkeley National Laboratory"/>
            <person name="Hensen N."/>
            <person name="Bonometti L."/>
            <person name="Westerberg I."/>
            <person name="Brannstrom I.O."/>
            <person name="Guillou S."/>
            <person name="Cros-Aarteil S."/>
            <person name="Calhoun S."/>
            <person name="Haridas S."/>
            <person name="Kuo A."/>
            <person name="Mondo S."/>
            <person name="Pangilinan J."/>
            <person name="Riley R."/>
            <person name="Labutti K."/>
            <person name="Andreopoulos B."/>
            <person name="Lipzen A."/>
            <person name="Chen C."/>
            <person name="Yanf M."/>
            <person name="Daum C."/>
            <person name="Ng V."/>
            <person name="Clum A."/>
            <person name="Steindorff A."/>
            <person name="Ohm R."/>
            <person name="Martin F."/>
            <person name="Silar P."/>
            <person name="Natvig D."/>
            <person name="Lalanne C."/>
            <person name="Gautier V."/>
            <person name="Ament-Velasquez S.L."/>
            <person name="Kruys A."/>
            <person name="Hutchinson M.I."/>
            <person name="Powell A.J."/>
            <person name="Barry K."/>
            <person name="Miller A.N."/>
            <person name="Grigoriev I.V."/>
            <person name="Debuchy R."/>
            <person name="Gladieux P."/>
            <person name="Thoren M.H."/>
            <person name="Johannesson H."/>
        </authorList>
    </citation>
    <scope>NUCLEOTIDE SEQUENCE</scope>
    <source>
        <strain evidence="2">SMH2532-1</strain>
    </source>
</reference>
<protein>
    <submittedName>
        <fullName evidence="2">Uncharacterized protein</fullName>
    </submittedName>
</protein>
<feature type="transmembrane region" description="Helical" evidence="1">
    <location>
        <begin position="25"/>
        <end position="52"/>
    </location>
</feature>
<proteinExistence type="predicted"/>
<keyword evidence="1" id="KW-1133">Transmembrane helix</keyword>
<sequence length="535" mass="60145">MSNLPNDGPAHGASDGDNGPSAVDVITYIGVPLAVLGVLPILYNTIFTLAALSKIKRMLRHSKLTALTRSDVVNRVIEIELPRYAVTPWDRFNNRAEYWTLSRHPSSIPGGSWTTFNWRTNVIGLKSQRIEYADQLRQPQVEVAFDELICYLLDLGAVPDPHGWRLLRSTGLWTPVGCALMTSPDGKEKALTLAPLDGSDGHLSLAANWSSTWTTRDYSHLPPYWKPSLDSIFPQTTSNHTQPITCQISSEGIVTALSQETQLHSTIQLDSLYIDHIRIRPSSTAGIWFASAATAYGTSSQTILWNYKIPDDVLSFSRKETVPCGVLVLLNVVDESSTPEWATKHEDHGAALDAFARRTREQREAMAREAKMGVQERQVAVRERMMRENQARLDEMRDKMRLETQRKEQRVLEAFQSPKWDTKTVAGRNFEWLRGREEVQGSMDSREYAGMLLHRMVLDGQFASKLCRMLDLWKAWAEVGGMRKSDLSALQEDQVAFAQASVLLSLIKDTSGALEGSLSMDLQECMRLWKIVRLG</sequence>
<gene>
    <name evidence="2" type="ORF">B0T16DRAFT_204595</name>
</gene>
<keyword evidence="1" id="KW-0812">Transmembrane</keyword>
<keyword evidence="1" id="KW-0472">Membrane</keyword>
<evidence type="ECO:0000313" key="2">
    <source>
        <dbReference type="EMBL" id="KAK0640932.1"/>
    </source>
</evidence>
<evidence type="ECO:0000313" key="3">
    <source>
        <dbReference type="Proteomes" id="UP001174936"/>
    </source>
</evidence>
<dbReference type="AlphaFoldDB" id="A0AA39XWZ4"/>
<organism evidence="2 3">
    <name type="scientific">Cercophora newfieldiana</name>
    <dbReference type="NCBI Taxonomy" id="92897"/>
    <lineage>
        <taxon>Eukaryota</taxon>
        <taxon>Fungi</taxon>
        <taxon>Dikarya</taxon>
        <taxon>Ascomycota</taxon>
        <taxon>Pezizomycotina</taxon>
        <taxon>Sordariomycetes</taxon>
        <taxon>Sordariomycetidae</taxon>
        <taxon>Sordariales</taxon>
        <taxon>Lasiosphaeriaceae</taxon>
        <taxon>Cercophora</taxon>
    </lineage>
</organism>
<dbReference type="EMBL" id="JAULSV010000006">
    <property type="protein sequence ID" value="KAK0640932.1"/>
    <property type="molecule type" value="Genomic_DNA"/>
</dbReference>
<accession>A0AA39XWZ4</accession>
<name>A0AA39XWZ4_9PEZI</name>
<dbReference type="Proteomes" id="UP001174936">
    <property type="component" value="Unassembled WGS sequence"/>
</dbReference>